<dbReference type="Proteomes" id="UP001190700">
    <property type="component" value="Unassembled WGS sequence"/>
</dbReference>
<organism evidence="2 3">
    <name type="scientific">Cymbomonas tetramitiformis</name>
    <dbReference type="NCBI Taxonomy" id="36881"/>
    <lineage>
        <taxon>Eukaryota</taxon>
        <taxon>Viridiplantae</taxon>
        <taxon>Chlorophyta</taxon>
        <taxon>Pyramimonadophyceae</taxon>
        <taxon>Pyramimonadales</taxon>
        <taxon>Pyramimonadaceae</taxon>
        <taxon>Cymbomonas</taxon>
    </lineage>
</organism>
<reference evidence="2 3" key="1">
    <citation type="journal article" date="2015" name="Genome Biol. Evol.">
        <title>Comparative Genomics of a Bacterivorous Green Alga Reveals Evolutionary Causalities and Consequences of Phago-Mixotrophic Mode of Nutrition.</title>
        <authorList>
            <person name="Burns J.A."/>
            <person name="Paasch A."/>
            <person name="Narechania A."/>
            <person name="Kim E."/>
        </authorList>
    </citation>
    <scope>NUCLEOTIDE SEQUENCE [LARGE SCALE GENOMIC DNA]</scope>
    <source>
        <strain evidence="2 3">PLY_AMNH</strain>
    </source>
</reference>
<evidence type="ECO:0000313" key="2">
    <source>
        <dbReference type="EMBL" id="KAK3289134.1"/>
    </source>
</evidence>
<feature type="region of interest" description="Disordered" evidence="1">
    <location>
        <begin position="80"/>
        <end position="103"/>
    </location>
</feature>
<dbReference type="EMBL" id="LGRX02000224">
    <property type="protein sequence ID" value="KAK3289134.1"/>
    <property type="molecule type" value="Genomic_DNA"/>
</dbReference>
<evidence type="ECO:0000313" key="3">
    <source>
        <dbReference type="Proteomes" id="UP001190700"/>
    </source>
</evidence>
<evidence type="ECO:0000256" key="1">
    <source>
        <dbReference type="SAM" id="MobiDB-lite"/>
    </source>
</evidence>
<name>A0AAE0H359_9CHLO</name>
<gene>
    <name evidence="2" type="ORF">CYMTET_3422</name>
</gene>
<accession>A0AAE0H359</accession>
<protein>
    <submittedName>
        <fullName evidence="2">Uncharacterized protein</fullName>
    </submittedName>
</protein>
<comment type="caution">
    <text evidence="2">The sequence shown here is derived from an EMBL/GenBank/DDBJ whole genome shotgun (WGS) entry which is preliminary data.</text>
</comment>
<proteinExistence type="predicted"/>
<sequence>MVVDTHLTGSASFLCIFTYMISNTMYNLCAQAFIRFLDRHGIGVPVAIFQDARQQTIVNKVRTPSLQSASDAASEGLHASSFSDGIDTNGDLPCGYTSKEHTS</sequence>
<keyword evidence="3" id="KW-1185">Reference proteome</keyword>
<dbReference type="AlphaFoldDB" id="A0AAE0H359"/>